<dbReference type="SUPFAM" id="SSF56112">
    <property type="entry name" value="Protein kinase-like (PK-like)"/>
    <property type="match status" value="1"/>
</dbReference>
<dbReference type="Gene3D" id="3.30.200.20">
    <property type="entry name" value="Phosphorylase Kinase, domain 1"/>
    <property type="match status" value="1"/>
</dbReference>
<dbReference type="InterPro" id="IPR041726">
    <property type="entry name" value="ACAD10_11_N"/>
</dbReference>
<proteinExistence type="predicted"/>
<sequence>MSQDVTADDVKTDIITSTTDLDEVRARLETWLAERVGSTGPVRVTSIRRPESSGMSSISVLLDAEWTADGRDERAEVVARLAPEASSFPVFPDYDLAGQAAVMRAVRERTDLPVPDVRWVEDSPEILGVPFLVMDRVSGRVPVDNPPYVFGGWVVEELDETGRARVRDVSVEVLARVHGIPDPRTALGDAAPAAGVDSLRAHVENERAYYEWTRREDGLRIPVLERAFDWIEENWPTELSPDVLCWGDARIGNIMFDGVEPAAVLDWESATLAPPELDLGWFLFFHDMFQEIAEQWDFPGLPDLFPHGAVVARYEELTGSPVRELEFFRTYAALRHGIVMSQIERRRVHFGEVEAHENPDEYVLHHAMLARMIVD</sequence>
<dbReference type="Pfam" id="PF01636">
    <property type="entry name" value="APH"/>
    <property type="match status" value="1"/>
</dbReference>
<dbReference type="CDD" id="cd05154">
    <property type="entry name" value="ACAD10_11_N-like"/>
    <property type="match status" value="1"/>
</dbReference>
<evidence type="ECO:0000259" key="1">
    <source>
        <dbReference type="Pfam" id="PF01636"/>
    </source>
</evidence>
<accession>A0AAE4QVY7</accession>
<protein>
    <submittedName>
        <fullName evidence="2">Phosphotransferase family protein</fullName>
    </submittedName>
</protein>
<dbReference type="AlphaFoldDB" id="A0AAE4QVY7"/>
<dbReference type="InterPro" id="IPR002575">
    <property type="entry name" value="Aminoglycoside_PTrfase"/>
</dbReference>
<dbReference type="EMBL" id="JAWLKJ010000002">
    <property type="protein sequence ID" value="MDV6299180.1"/>
    <property type="molecule type" value="Genomic_DNA"/>
</dbReference>
<name>A0AAE4QVY7_9ACTN</name>
<gene>
    <name evidence="2" type="ORF">R3P82_08635</name>
</gene>
<dbReference type="Gene3D" id="3.90.1200.10">
    <property type="match status" value="1"/>
</dbReference>
<dbReference type="InterPro" id="IPR051678">
    <property type="entry name" value="AGP_Transferase"/>
</dbReference>
<evidence type="ECO:0000313" key="2">
    <source>
        <dbReference type="EMBL" id="MDV6299180.1"/>
    </source>
</evidence>
<dbReference type="PANTHER" id="PTHR21310:SF40">
    <property type="entry name" value="AMINOGLYCOSIDE PHOSPHOTRANSFERASE DOMAIN-CONTAINING PROTEIN-RELATED"/>
    <property type="match status" value="1"/>
</dbReference>
<comment type="caution">
    <text evidence="2">The sequence shown here is derived from an EMBL/GenBank/DDBJ whole genome shotgun (WGS) entry which is preliminary data.</text>
</comment>
<reference evidence="2" key="1">
    <citation type="submission" date="2023-10" db="EMBL/GenBank/DDBJ databases">
        <title>Development of a sustainable strategy for remediation of hydrocarbon-contaminated territories based on the waste exchange concept.</title>
        <authorList>
            <person name="Krivoruchko A."/>
        </authorList>
    </citation>
    <scope>NUCLEOTIDE SEQUENCE</scope>
    <source>
        <strain evidence="2">IEGM 1175</strain>
    </source>
</reference>
<feature type="domain" description="Aminoglycoside phosphotransferase" evidence="1">
    <location>
        <begin position="95"/>
        <end position="285"/>
    </location>
</feature>
<dbReference type="InterPro" id="IPR011009">
    <property type="entry name" value="Kinase-like_dom_sf"/>
</dbReference>
<organism evidence="2 3">
    <name type="scientific">Dietzia maris</name>
    <dbReference type="NCBI Taxonomy" id="37915"/>
    <lineage>
        <taxon>Bacteria</taxon>
        <taxon>Bacillati</taxon>
        <taxon>Actinomycetota</taxon>
        <taxon>Actinomycetes</taxon>
        <taxon>Mycobacteriales</taxon>
        <taxon>Dietziaceae</taxon>
        <taxon>Dietzia</taxon>
    </lineage>
</organism>
<dbReference type="RefSeq" id="WP_317469728.1">
    <property type="nucleotide sequence ID" value="NZ_JAWLKJ010000002.1"/>
</dbReference>
<dbReference type="PANTHER" id="PTHR21310">
    <property type="entry name" value="AMINOGLYCOSIDE PHOSPHOTRANSFERASE-RELATED-RELATED"/>
    <property type="match status" value="1"/>
</dbReference>
<dbReference type="Proteomes" id="UP001185873">
    <property type="component" value="Unassembled WGS sequence"/>
</dbReference>
<evidence type="ECO:0000313" key="3">
    <source>
        <dbReference type="Proteomes" id="UP001185873"/>
    </source>
</evidence>